<dbReference type="InterPro" id="IPR036782">
    <property type="entry name" value="NE0471-like_N"/>
</dbReference>
<dbReference type="Pfam" id="PF10387">
    <property type="entry name" value="DUF2442"/>
    <property type="match status" value="1"/>
</dbReference>
<evidence type="ECO:0000313" key="2">
    <source>
        <dbReference type="Proteomes" id="UP000824029"/>
    </source>
</evidence>
<dbReference type="SUPFAM" id="SSF143880">
    <property type="entry name" value="NE0471 N-terminal domain-like"/>
    <property type="match status" value="1"/>
</dbReference>
<dbReference type="AlphaFoldDB" id="A0A9D2DJW7"/>
<accession>A0A9D2DJW7</accession>
<reference evidence="1" key="2">
    <citation type="submission" date="2021-04" db="EMBL/GenBank/DDBJ databases">
        <authorList>
            <person name="Gilroy R."/>
        </authorList>
    </citation>
    <scope>NUCLEOTIDE SEQUENCE</scope>
    <source>
        <strain evidence="1">ChiHecolR3B27-1887</strain>
    </source>
</reference>
<dbReference type="Gene3D" id="3.30.2020.10">
    <property type="entry name" value="NE0471-like N-terminal domain"/>
    <property type="match status" value="1"/>
</dbReference>
<protein>
    <submittedName>
        <fullName evidence="1">DUF2442 domain-containing protein</fullName>
    </submittedName>
</protein>
<organism evidence="1 2">
    <name type="scientific">Candidatus Olsenella stercoravium</name>
    <dbReference type="NCBI Taxonomy" id="2838713"/>
    <lineage>
        <taxon>Bacteria</taxon>
        <taxon>Bacillati</taxon>
        <taxon>Actinomycetota</taxon>
        <taxon>Coriobacteriia</taxon>
        <taxon>Coriobacteriales</taxon>
        <taxon>Atopobiaceae</taxon>
        <taxon>Olsenella</taxon>
    </lineage>
</organism>
<dbReference type="Proteomes" id="UP000824029">
    <property type="component" value="Unassembled WGS sequence"/>
</dbReference>
<name>A0A9D2DJW7_9ACTN</name>
<reference evidence="1" key="1">
    <citation type="journal article" date="2021" name="PeerJ">
        <title>Extensive microbial diversity within the chicken gut microbiome revealed by metagenomics and culture.</title>
        <authorList>
            <person name="Gilroy R."/>
            <person name="Ravi A."/>
            <person name="Getino M."/>
            <person name="Pursley I."/>
            <person name="Horton D.L."/>
            <person name="Alikhan N.F."/>
            <person name="Baker D."/>
            <person name="Gharbi K."/>
            <person name="Hall N."/>
            <person name="Watson M."/>
            <person name="Adriaenssens E.M."/>
            <person name="Foster-Nyarko E."/>
            <person name="Jarju S."/>
            <person name="Secka A."/>
            <person name="Antonio M."/>
            <person name="Oren A."/>
            <person name="Chaudhuri R.R."/>
            <person name="La Ragione R."/>
            <person name="Hildebrand F."/>
            <person name="Pallen M.J."/>
        </authorList>
    </citation>
    <scope>NUCLEOTIDE SEQUENCE</scope>
    <source>
        <strain evidence="1">ChiHecolR3B27-1887</strain>
    </source>
</reference>
<sequence length="98" mass="10709">MEYVPTVVQAVPGNDFTVYAYFSDGTVRLADIGPLIARGGVFAPLADEDVFRSRLTVLNDAVAWDLEGSRDETTCIDLDPVKMYRESPVVDDPLEAVA</sequence>
<gene>
    <name evidence="1" type="ORF">IAA22_04280</name>
</gene>
<proteinExistence type="predicted"/>
<evidence type="ECO:0000313" key="1">
    <source>
        <dbReference type="EMBL" id="HIZ18312.1"/>
    </source>
</evidence>
<comment type="caution">
    <text evidence="1">The sequence shown here is derived from an EMBL/GenBank/DDBJ whole genome shotgun (WGS) entry which is preliminary data.</text>
</comment>
<dbReference type="EMBL" id="DXBZ01000078">
    <property type="protein sequence ID" value="HIZ18312.1"/>
    <property type="molecule type" value="Genomic_DNA"/>
</dbReference>
<dbReference type="InterPro" id="IPR018841">
    <property type="entry name" value="DUF2442"/>
</dbReference>